<organism evidence="2 3">
    <name type="scientific">Vittaforma corneae (strain ATCC 50505)</name>
    <name type="common">Microsporidian parasite</name>
    <name type="synonym">Nosema corneum</name>
    <dbReference type="NCBI Taxonomy" id="993615"/>
    <lineage>
        <taxon>Eukaryota</taxon>
        <taxon>Fungi</taxon>
        <taxon>Fungi incertae sedis</taxon>
        <taxon>Microsporidia</taxon>
        <taxon>Nosematidae</taxon>
        <taxon>Vittaforma</taxon>
    </lineage>
</organism>
<name>L2GLW7_VITCO</name>
<dbReference type="VEuPathDB" id="MicrosporidiaDB:VICG_01193"/>
<dbReference type="HOGENOM" id="CLU_1379092_0_0_1"/>
<dbReference type="GeneID" id="19881904"/>
<gene>
    <name evidence="2" type="ORF">VICG_01193</name>
</gene>
<dbReference type="Proteomes" id="UP000011082">
    <property type="component" value="Unassembled WGS sequence"/>
</dbReference>
<dbReference type="InParanoid" id="L2GLW7"/>
<dbReference type="OrthoDB" id="10577079at2759"/>
<dbReference type="RefSeq" id="XP_007604639.1">
    <property type="nucleotide sequence ID" value="XM_007604577.1"/>
</dbReference>
<protein>
    <recommendedName>
        <fullName evidence="4">UBX domain-containing protein</fullName>
    </recommendedName>
</protein>
<dbReference type="OMA" id="IQNCELS"/>
<sequence length="198" mass="23288">MVLSQEEMTDSEIIQLLSEYNFTNQEMSQILREIKKRDFESVLAYIEEVRKNQGTWQDNDKEKMMDELRKRNDMQKMEEERKEKYKQLLREKIAANRREQQIREEQENQTTKTEEKSIQIDAEVKIRILLGDNQEIYLGFDNNATLKDLYERVASELGRTSFELSVFGVGSSVPVSDKLIVDQFSAKAVMLEMNSVSN</sequence>
<reference evidence="3" key="1">
    <citation type="submission" date="2011-05" db="EMBL/GenBank/DDBJ databases">
        <title>The genome sequence of Vittaforma corneae strain ATCC 50505.</title>
        <authorList>
            <consortium name="The Broad Institute Genome Sequencing Platform"/>
            <person name="Cuomo C."/>
            <person name="Didier E."/>
            <person name="Bowers L."/>
            <person name="Young S.K."/>
            <person name="Zeng Q."/>
            <person name="Gargeya S."/>
            <person name="Fitzgerald M."/>
            <person name="Haas B."/>
            <person name="Abouelleil A."/>
            <person name="Alvarado L."/>
            <person name="Arachchi H.M."/>
            <person name="Berlin A."/>
            <person name="Chapman S.B."/>
            <person name="Gearin G."/>
            <person name="Goldberg J."/>
            <person name="Griggs A."/>
            <person name="Gujja S."/>
            <person name="Hansen M."/>
            <person name="Heiman D."/>
            <person name="Howarth C."/>
            <person name="Larimer J."/>
            <person name="Lui A."/>
            <person name="MacDonald P.J.P."/>
            <person name="McCowen C."/>
            <person name="Montmayeur A."/>
            <person name="Murphy C."/>
            <person name="Neiman D."/>
            <person name="Pearson M."/>
            <person name="Priest M."/>
            <person name="Roberts A."/>
            <person name="Saif S."/>
            <person name="Shea T."/>
            <person name="Sisk P."/>
            <person name="Stolte C."/>
            <person name="Sykes S."/>
            <person name="Wortman J."/>
            <person name="Nusbaum C."/>
            <person name="Birren B."/>
        </authorList>
    </citation>
    <scope>NUCLEOTIDE SEQUENCE [LARGE SCALE GENOMIC DNA]</scope>
    <source>
        <strain evidence="3">ATCC 50505</strain>
    </source>
</reference>
<evidence type="ECO:0000313" key="3">
    <source>
        <dbReference type="Proteomes" id="UP000011082"/>
    </source>
</evidence>
<feature type="region of interest" description="Disordered" evidence="1">
    <location>
        <begin position="96"/>
        <end position="115"/>
    </location>
</feature>
<proteinExistence type="predicted"/>
<keyword evidence="3" id="KW-1185">Reference proteome</keyword>
<dbReference type="EMBL" id="JH370138">
    <property type="protein sequence ID" value="ELA41841.1"/>
    <property type="molecule type" value="Genomic_DNA"/>
</dbReference>
<accession>L2GLW7</accession>
<dbReference type="AlphaFoldDB" id="L2GLW7"/>
<evidence type="ECO:0000313" key="2">
    <source>
        <dbReference type="EMBL" id="ELA41841.1"/>
    </source>
</evidence>
<evidence type="ECO:0000256" key="1">
    <source>
        <dbReference type="SAM" id="MobiDB-lite"/>
    </source>
</evidence>
<evidence type="ECO:0008006" key="4">
    <source>
        <dbReference type="Google" id="ProtNLM"/>
    </source>
</evidence>